<dbReference type="Pfam" id="PF00583">
    <property type="entry name" value="Acetyltransf_1"/>
    <property type="match status" value="1"/>
</dbReference>
<dbReference type="Gene3D" id="3.40.630.30">
    <property type="match status" value="1"/>
</dbReference>
<evidence type="ECO:0000313" key="3">
    <source>
        <dbReference type="EMBL" id="GAA3987901.1"/>
    </source>
</evidence>
<name>A0ABP7QTK4_9SPHI</name>
<accession>A0ABP7QTK4</accession>
<dbReference type="PANTHER" id="PTHR13947">
    <property type="entry name" value="GNAT FAMILY N-ACETYLTRANSFERASE"/>
    <property type="match status" value="1"/>
</dbReference>
<dbReference type="SUPFAM" id="SSF55729">
    <property type="entry name" value="Acyl-CoA N-acyltransferases (Nat)"/>
    <property type="match status" value="1"/>
</dbReference>
<proteinExistence type="predicted"/>
<organism evidence="3 4">
    <name type="scientific">Mucilaginibacter dorajii</name>
    <dbReference type="NCBI Taxonomy" id="692994"/>
    <lineage>
        <taxon>Bacteria</taxon>
        <taxon>Pseudomonadati</taxon>
        <taxon>Bacteroidota</taxon>
        <taxon>Sphingobacteriia</taxon>
        <taxon>Sphingobacteriales</taxon>
        <taxon>Sphingobacteriaceae</taxon>
        <taxon>Mucilaginibacter</taxon>
    </lineage>
</organism>
<evidence type="ECO:0000259" key="2">
    <source>
        <dbReference type="PROSITE" id="PS51186"/>
    </source>
</evidence>
<dbReference type="Proteomes" id="UP001500742">
    <property type="component" value="Unassembled WGS sequence"/>
</dbReference>
<reference evidence="4" key="1">
    <citation type="journal article" date="2019" name="Int. J. Syst. Evol. Microbiol.">
        <title>The Global Catalogue of Microorganisms (GCM) 10K type strain sequencing project: providing services to taxonomists for standard genome sequencing and annotation.</title>
        <authorList>
            <consortium name="The Broad Institute Genomics Platform"/>
            <consortium name="The Broad Institute Genome Sequencing Center for Infectious Disease"/>
            <person name="Wu L."/>
            <person name="Ma J."/>
        </authorList>
    </citation>
    <scope>NUCLEOTIDE SEQUENCE [LARGE SCALE GENOMIC DNA]</scope>
    <source>
        <strain evidence="4">JCM 16601</strain>
    </source>
</reference>
<dbReference type="InterPro" id="IPR016181">
    <property type="entry name" value="Acyl_CoA_acyltransferase"/>
</dbReference>
<evidence type="ECO:0000256" key="1">
    <source>
        <dbReference type="ARBA" id="ARBA00022679"/>
    </source>
</evidence>
<keyword evidence="1" id="KW-0808">Transferase</keyword>
<sequence>MTDNTITLHQVTLADADTLLTISRDTFFYFFGPLNEPANMDAYAAKSFTPERIRAEIENPGSKFYFAMIDGEVAGYLKLNFEEAQSEFQEKDALEVERIYVAKEHHGKKIGQYLLNFATQTAIDQNMSYIWLGVWEHNHNAIGFYQHHGFTVFANHPFMLGSDLQNDLLMKKQLK</sequence>
<dbReference type="EMBL" id="BAAAZC010000029">
    <property type="protein sequence ID" value="GAA3987901.1"/>
    <property type="molecule type" value="Genomic_DNA"/>
</dbReference>
<gene>
    <name evidence="3" type="ORF">GCM10022210_45810</name>
</gene>
<dbReference type="CDD" id="cd04301">
    <property type="entry name" value="NAT_SF"/>
    <property type="match status" value="1"/>
</dbReference>
<evidence type="ECO:0000313" key="4">
    <source>
        <dbReference type="Proteomes" id="UP001500742"/>
    </source>
</evidence>
<dbReference type="InterPro" id="IPR050769">
    <property type="entry name" value="NAT_camello-type"/>
</dbReference>
<comment type="caution">
    <text evidence="3">The sequence shown here is derived from an EMBL/GenBank/DDBJ whole genome shotgun (WGS) entry which is preliminary data.</text>
</comment>
<dbReference type="InterPro" id="IPR000182">
    <property type="entry name" value="GNAT_dom"/>
</dbReference>
<keyword evidence="4" id="KW-1185">Reference proteome</keyword>
<dbReference type="PANTHER" id="PTHR13947:SF37">
    <property type="entry name" value="LD18367P"/>
    <property type="match status" value="1"/>
</dbReference>
<dbReference type="RefSeq" id="WP_259094139.1">
    <property type="nucleotide sequence ID" value="NZ_BAAAZC010000029.1"/>
</dbReference>
<feature type="domain" description="N-acetyltransferase" evidence="2">
    <location>
        <begin position="6"/>
        <end position="175"/>
    </location>
</feature>
<protein>
    <submittedName>
        <fullName evidence="3">GNAT family N-acetyltransferase</fullName>
    </submittedName>
</protein>
<dbReference type="PROSITE" id="PS51186">
    <property type="entry name" value="GNAT"/>
    <property type="match status" value="1"/>
</dbReference>